<dbReference type="FunFam" id="3.80.10.10:FF:000111">
    <property type="entry name" value="LRR receptor-like serine/threonine-protein kinase ERECTA"/>
    <property type="match status" value="1"/>
</dbReference>
<dbReference type="InterPro" id="IPR003591">
    <property type="entry name" value="Leu-rich_rpt_typical-subtyp"/>
</dbReference>
<evidence type="ECO:0000256" key="7">
    <source>
        <dbReference type="ARBA" id="ARBA00022737"/>
    </source>
</evidence>
<evidence type="ECO:0000256" key="13">
    <source>
        <dbReference type="SAM" id="SignalP"/>
    </source>
</evidence>
<keyword evidence="5 12" id="KW-0812">Transmembrane</keyword>
<dbReference type="Gene3D" id="3.80.10.10">
    <property type="entry name" value="Ribonuclease Inhibitor"/>
    <property type="match status" value="5"/>
</dbReference>
<dbReference type="SMART" id="SM00369">
    <property type="entry name" value="LRR_TYP"/>
    <property type="match status" value="9"/>
</dbReference>
<evidence type="ECO:0000259" key="15">
    <source>
        <dbReference type="Pfam" id="PF23598"/>
    </source>
</evidence>
<evidence type="ECO:0000256" key="8">
    <source>
        <dbReference type="ARBA" id="ARBA00022989"/>
    </source>
</evidence>
<keyword evidence="10" id="KW-0675">Receptor</keyword>
<accession>A0A6P5RK15</accession>
<dbReference type="InterPro" id="IPR055414">
    <property type="entry name" value="LRR_R13L4/SHOC2-like"/>
</dbReference>
<evidence type="ECO:0000256" key="9">
    <source>
        <dbReference type="ARBA" id="ARBA00023136"/>
    </source>
</evidence>
<dbReference type="SUPFAM" id="SSF52047">
    <property type="entry name" value="RNI-like"/>
    <property type="match status" value="1"/>
</dbReference>
<evidence type="ECO:0000256" key="3">
    <source>
        <dbReference type="ARBA" id="ARBA00022475"/>
    </source>
</evidence>
<dbReference type="InterPro" id="IPR032675">
    <property type="entry name" value="LRR_dom_sf"/>
</dbReference>
<feature type="transmembrane region" description="Helical" evidence="12">
    <location>
        <begin position="900"/>
        <end position="920"/>
    </location>
</feature>
<keyword evidence="6 13" id="KW-0732">Signal</keyword>
<evidence type="ECO:0000313" key="16">
    <source>
        <dbReference type="Proteomes" id="UP000515124"/>
    </source>
</evidence>
<evidence type="ECO:0000256" key="12">
    <source>
        <dbReference type="SAM" id="Phobius"/>
    </source>
</evidence>
<dbReference type="InterPro" id="IPR001611">
    <property type="entry name" value="Leu-rich_rpt"/>
</dbReference>
<dbReference type="Pfam" id="PF13855">
    <property type="entry name" value="LRR_8"/>
    <property type="match status" value="1"/>
</dbReference>
<evidence type="ECO:0000256" key="11">
    <source>
        <dbReference type="ARBA" id="ARBA00023180"/>
    </source>
</evidence>
<dbReference type="PANTHER" id="PTHR48061">
    <property type="entry name" value="LEUCINE-RICH REPEAT RECEPTOR PROTEIN KINASE EMS1-LIKE-RELATED"/>
    <property type="match status" value="1"/>
</dbReference>
<evidence type="ECO:0000256" key="6">
    <source>
        <dbReference type="ARBA" id="ARBA00022729"/>
    </source>
</evidence>
<dbReference type="GO" id="GO:0005886">
    <property type="term" value="C:plasma membrane"/>
    <property type="evidence" value="ECO:0007669"/>
    <property type="project" value="UniProtKB-SubCell"/>
</dbReference>
<protein>
    <submittedName>
        <fullName evidence="17">Receptor-like protein 12</fullName>
    </submittedName>
</protein>
<organism evidence="16 17">
    <name type="scientific">Prunus avium</name>
    <name type="common">Cherry</name>
    <name type="synonym">Cerasus avium</name>
    <dbReference type="NCBI Taxonomy" id="42229"/>
    <lineage>
        <taxon>Eukaryota</taxon>
        <taxon>Viridiplantae</taxon>
        <taxon>Streptophyta</taxon>
        <taxon>Embryophyta</taxon>
        <taxon>Tracheophyta</taxon>
        <taxon>Spermatophyta</taxon>
        <taxon>Magnoliopsida</taxon>
        <taxon>eudicotyledons</taxon>
        <taxon>Gunneridae</taxon>
        <taxon>Pentapetalae</taxon>
        <taxon>rosids</taxon>
        <taxon>fabids</taxon>
        <taxon>Rosales</taxon>
        <taxon>Rosaceae</taxon>
        <taxon>Amygdaloideae</taxon>
        <taxon>Amygdaleae</taxon>
        <taxon>Prunus</taxon>
    </lineage>
</organism>
<gene>
    <name evidence="17" type="primary">LOC110746322</name>
</gene>
<keyword evidence="8 12" id="KW-1133">Transmembrane helix</keyword>
<keyword evidence="16" id="KW-1185">Reference proteome</keyword>
<keyword evidence="3" id="KW-1003">Cell membrane</keyword>
<comment type="similarity">
    <text evidence="2">Belongs to the RLP family.</text>
</comment>
<dbReference type="FunFam" id="3.80.10.10:FF:000041">
    <property type="entry name" value="LRR receptor-like serine/threonine-protein kinase ERECTA"/>
    <property type="match status" value="1"/>
</dbReference>
<dbReference type="GeneID" id="110746322"/>
<sequence length="948" mass="105412">MGLSQCLFDMSSYMLYKLFLLSNLVVIANSLYSLQQPSCHDEESSALLEFKQSFIVNLSASVYEGAYTKVSSWKLADGETSNCCSWDGVDCDVQTGHVIGLDLSSSCLYGSIHSNSSLFRLVHLQRLNLADNHFNYSQIPTNIRNFPRLTYLNFSASAFSGQVPSEVSQLSKLSSLDLSFNLDIVSGNGLLLNASNFGSLVQNLTSLEKLDLSYISISSTVPNSMANLSFLTSLALLDCELFGEFPVRIFKLPNLQRLNVGYNLDLTGFMPEFNRSSLLMSLKLGYTRIFGNLRSIAKLDLLQELDAPACNFSEGLVPASLGNLRQLTYLDISENKFGGPIPDSLANLTQLTWLSLHQNQFTGPIPPWLGNLTTLTHLDLGRNQLNSSIPKSLSNQSNLQDLFLDHNRLSGPVEFHMFLKLQNLTALRLGDNNLDLLIESGTVNAPIQQFRILGLGSCNIREFPDFLRYQVNLQWLRLAENKMHGQVPQWMWNTSTETLKYIDMSSNMLLGQLPIPPPNLLYYQMSNNNLTGQVSPLICSLSQLRFLDLSNNRLSGMLPQCLGNFSDGLQVLNLRNNSFHGFLPQTYTTANRSILKMIDVSHNQLQGHLPRSLANCVMLEFMVLSSNKFNDVFPLWFGTLPKLKLVAMDHNELYDVIGKPEKNLSFPELRFLDLSYNNFTGEFPLEYIFSGNAMRGITLNQSTYLKAEITIDISFATRMDFATRIDFTTRIDVEYSITATIKGVERYFAKIQEDFTAIDLSSNKFEGRIPEFIGELKGLRSLNMSNNILTGSIPSSLGNLTQLESLDLSHNNFSGEIPPQLAQLTFLGEFDVSHNNLTGPIPQGRQLTTFNSTSYEGNPGLCGDILPNKCGVAKAPQLPPSSVEENDSGSAGAFEFDWKFILAGLGSGLVVGVVIADVAITRRQEMFLKSVGMIRLMITKRESCGGIN</sequence>
<dbReference type="SMR" id="A0A6P5RK15"/>
<evidence type="ECO:0000259" key="14">
    <source>
        <dbReference type="Pfam" id="PF08263"/>
    </source>
</evidence>
<evidence type="ECO:0000256" key="1">
    <source>
        <dbReference type="ARBA" id="ARBA00004251"/>
    </source>
</evidence>
<dbReference type="SUPFAM" id="SSF52058">
    <property type="entry name" value="L domain-like"/>
    <property type="match status" value="2"/>
</dbReference>
<dbReference type="Gramene" id="Pav_sc0006812.1_g010.1.br:mrna">
    <property type="protein sequence ID" value="Pav_sc0006812.1_g010.1.br:CDS:1"/>
    <property type="gene ID" value="Pav_sc0006812.1_g010.1.br"/>
</dbReference>
<feature type="domain" description="Disease resistance R13L4/SHOC-2-like LRR" evidence="15">
    <location>
        <begin position="293"/>
        <end position="480"/>
    </location>
</feature>
<dbReference type="Pfam" id="PF00560">
    <property type="entry name" value="LRR_1"/>
    <property type="match status" value="3"/>
</dbReference>
<evidence type="ECO:0000256" key="4">
    <source>
        <dbReference type="ARBA" id="ARBA00022614"/>
    </source>
</evidence>
<feature type="chain" id="PRO_5027640713" evidence="13">
    <location>
        <begin position="31"/>
        <end position="948"/>
    </location>
</feature>
<dbReference type="PANTHER" id="PTHR48061:SF12">
    <property type="entry name" value="DISEASE RESISTANCE LIKE PROTEIN"/>
    <property type="match status" value="1"/>
</dbReference>
<dbReference type="Pfam" id="PF08263">
    <property type="entry name" value="LRRNT_2"/>
    <property type="match status" value="1"/>
</dbReference>
<dbReference type="RefSeq" id="XP_021802228.1">
    <property type="nucleotide sequence ID" value="XM_021946536.1"/>
</dbReference>
<feature type="domain" description="Leucine-rich repeat-containing N-terminal plant-type" evidence="14">
    <location>
        <begin position="40"/>
        <end position="92"/>
    </location>
</feature>
<dbReference type="InterPro" id="IPR013210">
    <property type="entry name" value="LRR_N_plant-typ"/>
</dbReference>
<reference evidence="17" key="1">
    <citation type="submission" date="2025-08" db="UniProtKB">
        <authorList>
            <consortium name="RefSeq"/>
        </authorList>
    </citation>
    <scope>IDENTIFICATION</scope>
</reference>
<dbReference type="Proteomes" id="UP000515124">
    <property type="component" value="Unplaced"/>
</dbReference>
<name>A0A6P5RK15_PRUAV</name>
<dbReference type="KEGG" id="pavi:110746322"/>
<evidence type="ECO:0000256" key="5">
    <source>
        <dbReference type="ARBA" id="ARBA00022692"/>
    </source>
</evidence>
<dbReference type="InterPro" id="IPR046956">
    <property type="entry name" value="RLP23-like"/>
</dbReference>
<dbReference type="PRINTS" id="PR00019">
    <property type="entry name" value="LEURICHRPT"/>
</dbReference>
<keyword evidence="9 12" id="KW-0472">Membrane</keyword>
<comment type="subcellular location">
    <subcellularLocation>
        <location evidence="1">Cell membrane</location>
        <topology evidence="1">Single-pass type I membrane protein</topology>
    </subcellularLocation>
</comment>
<keyword evidence="4" id="KW-0433">Leucine-rich repeat</keyword>
<keyword evidence="7" id="KW-0677">Repeat</keyword>
<feature type="signal peptide" evidence="13">
    <location>
        <begin position="1"/>
        <end position="30"/>
    </location>
</feature>
<evidence type="ECO:0000256" key="2">
    <source>
        <dbReference type="ARBA" id="ARBA00009592"/>
    </source>
</evidence>
<dbReference type="AlphaFoldDB" id="A0A6P5RK15"/>
<evidence type="ECO:0000256" key="10">
    <source>
        <dbReference type="ARBA" id="ARBA00023170"/>
    </source>
</evidence>
<dbReference type="Pfam" id="PF23598">
    <property type="entry name" value="LRR_14"/>
    <property type="match status" value="1"/>
</dbReference>
<proteinExistence type="inferred from homology"/>
<keyword evidence="11" id="KW-0325">Glycoprotein</keyword>
<evidence type="ECO:0000313" key="17">
    <source>
        <dbReference type="RefSeq" id="XP_021802228.1"/>
    </source>
</evidence>
<dbReference type="FunFam" id="3.80.10.10:FF:000095">
    <property type="entry name" value="LRR receptor-like serine/threonine-protein kinase GSO1"/>
    <property type="match status" value="1"/>
</dbReference>